<gene>
    <name evidence="3" type="primary">LOC106151522</name>
</gene>
<evidence type="ECO:0000313" key="2">
    <source>
        <dbReference type="Proteomes" id="UP000085678"/>
    </source>
</evidence>
<keyword evidence="1" id="KW-0472">Membrane</keyword>
<evidence type="ECO:0000256" key="1">
    <source>
        <dbReference type="SAM" id="Phobius"/>
    </source>
</evidence>
<dbReference type="KEGG" id="lak:106151522"/>
<evidence type="ECO:0000313" key="3">
    <source>
        <dbReference type="RefSeq" id="XP_013380291.1"/>
    </source>
</evidence>
<feature type="transmembrane region" description="Helical" evidence="1">
    <location>
        <begin position="38"/>
        <end position="63"/>
    </location>
</feature>
<keyword evidence="1" id="KW-1133">Transmembrane helix</keyword>
<dbReference type="Proteomes" id="UP000085678">
    <property type="component" value="Unplaced"/>
</dbReference>
<dbReference type="PANTHER" id="PTHR35936:SF19">
    <property type="entry name" value="AMINO-ACID-BINDING PROTEIN YXEM-RELATED"/>
    <property type="match status" value="1"/>
</dbReference>
<dbReference type="Gene3D" id="3.40.190.10">
    <property type="entry name" value="Periplasmic binding protein-like II"/>
    <property type="match status" value="2"/>
</dbReference>
<reference evidence="3" key="1">
    <citation type="submission" date="2025-08" db="UniProtKB">
        <authorList>
            <consortium name="RefSeq"/>
        </authorList>
    </citation>
    <scope>IDENTIFICATION</scope>
    <source>
        <tissue evidence="3">Gonads</tissue>
    </source>
</reference>
<keyword evidence="2" id="KW-1185">Reference proteome</keyword>
<dbReference type="SUPFAM" id="SSF53850">
    <property type="entry name" value="Periplasmic binding protein-like II"/>
    <property type="match status" value="1"/>
</dbReference>
<dbReference type="InParanoid" id="A0A1S3H498"/>
<organism evidence="2 3">
    <name type="scientific">Lingula anatina</name>
    <name type="common">Brachiopod</name>
    <name type="synonym">Lingula unguis</name>
    <dbReference type="NCBI Taxonomy" id="7574"/>
    <lineage>
        <taxon>Eukaryota</taxon>
        <taxon>Metazoa</taxon>
        <taxon>Spiralia</taxon>
        <taxon>Lophotrochozoa</taxon>
        <taxon>Brachiopoda</taxon>
        <taxon>Linguliformea</taxon>
        <taxon>Lingulata</taxon>
        <taxon>Lingulida</taxon>
        <taxon>Linguloidea</taxon>
        <taxon>Lingulidae</taxon>
        <taxon>Lingula</taxon>
    </lineage>
</organism>
<dbReference type="RefSeq" id="XP_013380291.1">
    <property type="nucleotide sequence ID" value="XM_013524837.1"/>
</dbReference>
<sequence>MSLMSEETLPGEKESRSVFFAENAIRENKKGMSNSRSATATAVAVLGLLIAVAALVMVVIAYARPKIISPKMAAMDMDMMAQKVKTNMETEMSEMVEQIHEYMVKQKEESKEMRMRDEKKRMAMMEGHYTFAYNVDWKPQYYIDQNGFLKGQGLDMMKEICKMENKNCTHVVNYDGGPCWNSMRRNAPGLQGRWFDGCVGFIKTVERSNVFAIVGSMYEPVKGAFFTKVGATVDIGTARIGFDSSYYTSPACLTRNGVAFDASAHVLAETYDALETHLNNDSIDAIFAPENQFPNLQKMATTYDCAIGKGGVMVRKDMAPRMMWIHRGLEKMKRSGKFREQCENALRDHGAPSICVSA</sequence>
<dbReference type="PANTHER" id="PTHR35936">
    <property type="entry name" value="MEMBRANE-BOUND LYTIC MUREIN TRANSGLYCOSYLASE F"/>
    <property type="match status" value="1"/>
</dbReference>
<keyword evidence="1" id="KW-0812">Transmembrane</keyword>
<dbReference type="AlphaFoldDB" id="A0A1S3H498"/>
<accession>A0A1S3H498</accession>
<name>A0A1S3H498_LINAN</name>
<proteinExistence type="predicted"/>
<protein>
    <submittedName>
        <fullName evidence="3">Uncharacterized protein LOC106151522</fullName>
    </submittedName>
</protein>
<dbReference type="GeneID" id="106151522"/>